<reference evidence="1 2" key="1">
    <citation type="submission" date="2019-05" db="EMBL/GenBank/DDBJ databases">
        <title>Another draft genome of Portunus trituberculatus and its Hox gene families provides insights of decapod evolution.</title>
        <authorList>
            <person name="Jeong J.-H."/>
            <person name="Song I."/>
            <person name="Kim S."/>
            <person name="Choi T."/>
            <person name="Kim D."/>
            <person name="Ryu S."/>
            <person name="Kim W."/>
        </authorList>
    </citation>
    <scope>NUCLEOTIDE SEQUENCE [LARGE SCALE GENOMIC DNA]</scope>
    <source>
        <tissue evidence="1">Muscle</tissue>
    </source>
</reference>
<comment type="caution">
    <text evidence="1">The sequence shown here is derived from an EMBL/GenBank/DDBJ whole genome shotgun (WGS) entry which is preliminary data.</text>
</comment>
<organism evidence="1 2">
    <name type="scientific">Portunus trituberculatus</name>
    <name type="common">Swimming crab</name>
    <name type="synonym">Neptunus trituberculatus</name>
    <dbReference type="NCBI Taxonomy" id="210409"/>
    <lineage>
        <taxon>Eukaryota</taxon>
        <taxon>Metazoa</taxon>
        <taxon>Ecdysozoa</taxon>
        <taxon>Arthropoda</taxon>
        <taxon>Crustacea</taxon>
        <taxon>Multicrustacea</taxon>
        <taxon>Malacostraca</taxon>
        <taxon>Eumalacostraca</taxon>
        <taxon>Eucarida</taxon>
        <taxon>Decapoda</taxon>
        <taxon>Pleocyemata</taxon>
        <taxon>Brachyura</taxon>
        <taxon>Eubrachyura</taxon>
        <taxon>Portunoidea</taxon>
        <taxon>Portunidae</taxon>
        <taxon>Portuninae</taxon>
        <taxon>Portunus</taxon>
    </lineage>
</organism>
<keyword evidence="2" id="KW-1185">Reference proteome</keyword>
<protein>
    <submittedName>
        <fullName evidence="1">Uncharacterized protein</fullName>
    </submittedName>
</protein>
<gene>
    <name evidence="1" type="ORF">E2C01_021938</name>
</gene>
<accession>A0A5B7E4Q7</accession>
<name>A0A5B7E4Q7_PORTR</name>
<dbReference type="Proteomes" id="UP000324222">
    <property type="component" value="Unassembled WGS sequence"/>
</dbReference>
<sequence length="72" mass="8658">MFCVLVLCRRERIGRWEEKGRNGREDSCREEKRRYLRVGRKKGGKLAQVETMKTVMNKRCWRKLSEQATKVV</sequence>
<dbReference type="EMBL" id="VSRR010001956">
    <property type="protein sequence ID" value="MPC28728.1"/>
    <property type="molecule type" value="Genomic_DNA"/>
</dbReference>
<dbReference type="AlphaFoldDB" id="A0A5B7E4Q7"/>
<evidence type="ECO:0000313" key="1">
    <source>
        <dbReference type="EMBL" id="MPC28728.1"/>
    </source>
</evidence>
<proteinExistence type="predicted"/>
<evidence type="ECO:0000313" key="2">
    <source>
        <dbReference type="Proteomes" id="UP000324222"/>
    </source>
</evidence>